<comment type="similarity">
    <text evidence="2 9">Belongs to the glycosyl hydrolase 1 family.</text>
</comment>
<keyword evidence="7 9" id="KW-0326">Glycosidase</keyword>
<dbReference type="EC" id="3.2.1.21" evidence="3 9"/>
<dbReference type="InterPro" id="IPR017736">
    <property type="entry name" value="Glyco_hydro_1_beta-glucosidase"/>
</dbReference>
<evidence type="ECO:0000256" key="8">
    <source>
        <dbReference type="ARBA" id="ARBA00023326"/>
    </source>
</evidence>
<organism evidence="10 11">
    <name type="scientific">Coraliomargarita algicola</name>
    <dbReference type="NCBI Taxonomy" id="3092156"/>
    <lineage>
        <taxon>Bacteria</taxon>
        <taxon>Pseudomonadati</taxon>
        <taxon>Verrucomicrobiota</taxon>
        <taxon>Opitutia</taxon>
        <taxon>Puniceicoccales</taxon>
        <taxon>Coraliomargaritaceae</taxon>
        <taxon>Coraliomargarita</taxon>
    </lineage>
</organism>
<dbReference type="InterPro" id="IPR017853">
    <property type="entry name" value="GH"/>
</dbReference>
<dbReference type="SUPFAM" id="SSF51445">
    <property type="entry name" value="(Trans)glycosidases"/>
    <property type="match status" value="1"/>
</dbReference>
<comment type="catalytic activity">
    <reaction evidence="1 9">
        <text>Hydrolysis of terminal, non-reducing beta-D-glucosyl residues with release of beta-D-glucose.</text>
        <dbReference type="EC" id="3.2.1.21"/>
    </reaction>
</comment>
<dbReference type="PROSITE" id="PS00653">
    <property type="entry name" value="GLYCOSYL_HYDROL_F1_2"/>
    <property type="match status" value="1"/>
</dbReference>
<evidence type="ECO:0000256" key="3">
    <source>
        <dbReference type="ARBA" id="ARBA00012744"/>
    </source>
</evidence>
<keyword evidence="4 9" id="KW-0378">Hydrolase</keyword>
<gene>
    <name evidence="10" type="ORF">SH580_19200</name>
</gene>
<evidence type="ECO:0000313" key="11">
    <source>
        <dbReference type="Proteomes" id="UP001324993"/>
    </source>
</evidence>
<dbReference type="InterPro" id="IPR001360">
    <property type="entry name" value="Glyco_hydro_1"/>
</dbReference>
<dbReference type="RefSeq" id="WP_319832427.1">
    <property type="nucleotide sequence ID" value="NZ_CP138858.1"/>
</dbReference>
<evidence type="ECO:0000313" key="10">
    <source>
        <dbReference type="EMBL" id="WPJ95548.1"/>
    </source>
</evidence>
<dbReference type="Pfam" id="PF00232">
    <property type="entry name" value="Glyco_hydro_1"/>
    <property type="match status" value="1"/>
</dbReference>
<evidence type="ECO:0000256" key="1">
    <source>
        <dbReference type="ARBA" id="ARBA00000448"/>
    </source>
</evidence>
<name>A0ABZ0RKD8_9BACT</name>
<evidence type="ECO:0000256" key="6">
    <source>
        <dbReference type="ARBA" id="ARBA00023277"/>
    </source>
</evidence>
<dbReference type="Gene3D" id="3.20.20.80">
    <property type="entry name" value="Glycosidases"/>
    <property type="match status" value="1"/>
</dbReference>
<evidence type="ECO:0000256" key="5">
    <source>
        <dbReference type="ARBA" id="ARBA00023001"/>
    </source>
</evidence>
<keyword evidence="8" id="KW-0624">Polysaccharide degradation</keyword>
<dbReference type="InterPro" id="IPR033132">
    <property type="entry name" value="GH_1_N_CS"/>
</dbReference>
<dbReference type="PANTHER" id="PTHR10353:SF36">
    <property type="entry name" value="LP05116P"/>
    <property type="match status" value="1"/>
</dbReference>
<dbReference type="PRINTS" id="PR00131">
    <property type="entry name" value="GLHYDRLASE1"/>
</dbReference>
<dbReference type="EMBL" id="CP138858">
    <property type="protein sequence ID" value="WPJ95548.1"/>
    <property type="molecule type" value="Genomic_DNA"/>
</dbReference>
<evidence type="ECO:0000256" key="7">
    <source>
        <dbReference type="ARBA" id="ARBA00023295"/>
    </source>
</evidence>
<dbReference type="Proteomes" id="UP001324993">
    <property type="component" value="Chromosome"/>
</dbReference>
<evidence type="ECO:0000256" key="9">
    <source>
        <dbReference type="RuleBase" id="RU361175"/>
    </source>
</evidence>
<keyword evidence="6" id="KW-0119">Carbohydrate metabolism</keyword>
<sequence length="457" mass="51556">MNQKDFTWGVATAAHQIEGAWLADGKGLNIWDAFSHTPGKITNGDTADVACDHYHRYQEDIELIEQLGVSGYRFSISWSRILPQGRGEVNQAGIDFYNRLIDGLLAKGITPFVTLYHWDLPLTLQLEDDGWLNYSTAEAFAEYAQVCFRAFGDRVTQWMTFNESWCTAVLGHGMGVFAPGRSSVTEPYLVAHNLMLAHGLAAKAFREGGYAGQIGIANNCDFREPLTDSAEDQAAAQEALEFFYGWFTDPLVFGDYPAIMRERVGDRLPRFTAEQSDLLKGSADFLGLNHYTTHYASRRPVDENGVAAENGNGGMDTDQCVHLSADPKWPTTSMGWYVVPWGLRKMLNWIEQRYNGLPVYVTENGCSVADNDPASAVGDHFRADFIERYTAELKQARDEDGVNVKGYFCWTLMDNFEWTRGYDMRFGLIFCDFNTQERIPKASYHAYQKLIERDLAQ</sequence>
<protein>
    <recommendedName>
        <fullName evidence="3 9">Beta-glucosidase</fullName>
        <ecNumber evidence="3 9">3.2.1.21</ecNumber>
    </recommendedName>
</protein>
<keyword evidence="5" id="KW-0136">Cellulose degradation</keyword>
<accession>A0ABZ0RKD8</accession>
<keyword evidence="11" id="KW-1185">Reference proteome</keyword>
<dbReference type="NCBIfam" id="TIGR03356">
    <property type="entry name" value="BGL"/>
    <property type="match status" value="1"/>
</dbReference>
<reference evidence="10 11" key="1">
    <citation type="submission" date="2023-11" db="EMBL/GenBank/DDBJ databases">
        <title>Coraliomargarita sp. nov., isolated from marine algae.</title>
        <authorList>
            <person name="Lee J.K."/>
            <person name="Baek J.H."/>
            <person name="Kim J.M."/>
            <person name="Choi D.G."/>
            <person name="Jeon C.O."/>
        </authorList>
    </citation>
    <scope>NUCLEOTIDE SEQUENCE [LARGE SCALE GENOMIC DNA]</scope>
    <source>
        <strain evidence="10 11">J2-16</strain>
    </source>
</reference>
<dbReference type="GO" id="GO:0008422">
    <property type="term" value="F:beta-glucosidase activity"/>
    <property type="evidence" value="ECO:0007669"/>
    <property type="project" value="UniProtKB-EC"/>
</dbReference>
<evidence type="ECO:0000256" key="2">
    <source>
        <dbReference type="ARBA" id="ARBA00010838"/>
    </source>
</evidence>
<dbReference type="PANTHER" id="PTHR10353">
    <property type="entry name" value="GLYCOSYL HYDROLASE"/>
    <property type="match status" value="1"/>
</dbReference>
<proteinExistence type="inferred from homology"/>
<evidence type="ECO:0000256" key="4">
    <source>
        <dbReference type="ARBA" id="ARBA00022801"/>
    </source>
</evidence>